<evidence type="ECO:0000259" key="6">
    <source>
        <dbReference type="Pfam" id="PF00155"/>
    </source>
</evidence>
<keyword evidence="4 7" id="KW-0808">Transferase</keyword>
<name>A0A5C5G4G1_9BASI</name>
<protein>
    <submittedName>
        <fullName evidence="7">Pyridoxal phosphate-dependent transferase</fullName>
    </submittedName>
</protein>
<evidence type="ECO:0000313" key="8">
    <source>
        <dbReference type="Proteomes" id="UP000311382"/>
    </source>
</evidence>
<dbReference type="SUPFAM" id="SSF53383">
    <property type="entry name" value="PLP-dependent transferases"/>
    <property type="match status" value="1"/>
</dbReference>
<dbReference type="PANTHER" id="PTHR46383">
    <property type="entry name" value="ASPARTATE AMINOTRANSFERASE"/>
    <property type="match status" value="1"/>
</dbReference>
<dbReference type="InterPro" id="IPR004839">
    <property type="entry name" value="Aminotransferase_I/II_large"/>
</dbReference>
<dbReference type="GO" id="GO:0008483">
    <property type="term" value="F:transaminase activity"/>
    <property type="evidence" value="ECO:0007669"/>
    <property type="project" value="UniProtKB-KW"/>
</dbReference>
<dbReference type="GO" id="GO:0006520">
    <property type="term" value="P:amino acid metabolic process"/>
    <property type="evidence" value="ECO:0007669"/>
    <property type="project" value="InterPro"/>
</dbReference>
<dbReference type="CDD" id="cd00609">
    <property type="entry name" value="AAT_like"/>
    <property type="match status" value="1"/>
</dbReference>
<evidence type="ECO:0000256" key="2">
    <source>
        <dbReference type="ARBA" id="ARBA00007441"/>
    </source>
</evidence>
<evidence type="ECO:0000313" key="7">
    <source>
        <dbReference type="EMBL" id="TNY24027.1"/>
    </source>
</evidence>
<comment type="cofactor">
    <cofactor evidence="1">
        <name>pyridoxal 5'-phosphate</name>
        <dbReference type="ChEBI" id="CHEBI:597326"/>
    </cofactor>
</comment>
<evidence type="ECO:0000256" key="5">
    <source>
        <dbReference type="ARBA" id="ARBA00022898"/>
    </source>
</evidence>
<comment type="caution">
    <text evidence="7">The sequence shown here is derived from an EMBL/GenBank/DDBJ whole genome shotgun (WGS) entry which is preliminary data.</text>
</comment>
<keyword evidence="3" id="KW-0032">Aminotransferase</keyword>
<proteinExistence type="inferred from homology"/>
<evidence type="ECO:0000256" key="4">
    <source>
        <dbReference type="ARBA" id="ARBA00022679"/>
    </source>
</evidence>
<evidence type="ECO:0000256" key="1">
    <source>
        <dbReference type="ARBA" id="ARBA00001933"/>
    </source>
</evidence>
<keyword evidence="5" id="KW-0663">Pyridoxal phosphate</keyword>
<dbReference type="Proteomes" id="UP000311382">
    <property type="component" value="Unassembled WGS sequence"/>
</dbReference>
<organism evidence="7 8">
    <name type="scientific">Rhodotorula diobovata</name>
    <dbReference type="NCBI Taxonomy" id="5288"/>
    <lineage>
        <taxon>Eukaryota</taxon>
        <taxon>Fungi</taxon>
        <taxon>Dikarya</taxon>
        <taxon>Basidiomycota</taxon>
        <taxon>Pucciniomycotina</taxon>
        <taxon>Microbotryomycetes</taxon>
        <taxon>Sporidiobolales</taxon>
        <taxon>Sporidiobolaceae</taxon>
        <taxon>Rhodotorula</taxon>
    </lineage>
</organism>
<dbReference type="EMBL" id="SOZI01000006">
    <property type="protein sequence ID" value="TNY24027.1"/>
    <property type="molecule type" value="Genomic_DNA"/>
</dbReference>
<evidence type="ECO:0000256" key="3">
    <source>
        <dbReference type="ARBA" id="ARBA00022576"/>
    </source>
</evidence>
<comment type="similarity">
    <text evidence="2">Belongs to the class-I pyridoxal-phosphate-dependent aminotransferase family.</text>
</comment>
<dbReference type="PANTHER" id="PTHR46383:SF1">
    <property type="entry name" value="ASPARTATE AMINOTRANSFERASE"/>
    <property type="match status" value="1"/>
</dbReference>
<dbReference type="InterPro" id="IPR015421">
    <property type="entry name" value="PyrdxlP-dep_Trfase_major"/>
</dbReference>
<dbReference type="NCBIfam" id="NF005732">
    <property type="entry name" value="PRK07550.1"/>
    <property type="match status" value="1"/>
</dbReference>
<accession>A0A5C5G4G1</accession>
<dbReference type="InterPro" id="IPR050596">
    <property type="entry name" value="AspAT/PAT-like"/>
</dbReference>
<sequence>MDALYSCNPTIVSSASPPIPLAAAWARSFSPTPSRPLLNLAQGVPGAPPPQQLLDRLAHCTADPETTKYGALEGDDPLRVALADDVVRTYGTLQGAHPVGKDDVVITAGCNLAFYATMLALAQPGDQVILPTPWYFNHAMTLEQLAISLVPLPCPAPTFLPSPSRCAQLVTPRTRAIVLVSPNNPTGAIYPPELLREFAALARENKVALVLDETYRDFVDGRPHGLFAETAWREYLVHLFSFSKSYALPGHRLGALVASHSLLTQVSKLLDCLQICPARPAQRALAWAVDGTRPWREGTRRELEARQRVFREGVEGVEGWEVVTGGAYFAYVKHPFGSSPSQLVAARLASLAGVVVLPGSFFSPRLPGDDAAQDDRYLRFSIANVDETTLRLVPDRLRQLSELWPSLSPSLGDEA</sequence>
<feature type="domain" description="Aminotransferase class I/classII large" evidence="6">
    <location>
        <begin position="37"/>
        <end position="393"/>
    </location>
</feature>
<dbReference type="InterPro" id="IPR015424">
    <property type="entry name" value="PyrdxlP-dep_Trfase"/>
</dbReference>
<dbReference type="AlphaFoldDB" id="A0A5C5G4G1"/>
<gene>
    <name evidence="7" type="ORF">DMC30DRAFT_346462</name>
</gene>
<keyword evidence="8" id="KW-1185">Reference proteome</keyword>
<dbReference type="Pfam" id="PF00155">
    <property type="entry name" value="Aminotran_1_2"/>
    <property type="match status" value="1"/>
</dbReference>
<dbReference type="OrthoDB" id="7042322at2759"/>
<dbReference type="GO" id="GO:0030170">
    <property type="term" value="F:pyridoxal phosphate binding"/>
    <property type="evidence" value="ECO:0007669"/>
    <property type="project" value="InterPro"/>
</dbReference>
<dbReference type="PROSITE" id="PS00105">
    <property type="entry name" value="AA_TRANSFER_CLASS_1"/>
    <property type="match status" value="1"/>
</dbReference>
<dbReference type="STRING" id="5288.A0A5C5G4G1"/>
<dbReference type="Gene3D" id="3.40.640.10">
    <property type="entry name" value="Type I PLP-dependent aspartate aminotransferase-like (Major domain)"/>
    <property type="match status" value="1"/>
</dbReference>
<reference evidence="7 8" key="1">
    <citation type="submission" date="2019-03" db="EMBL/GenBank/DDBJ databases">
        <title>Rhodosporidium diobovatum UCD-FST 08-225 genome sequencing, assembly, and annotation.</title>
        <authorList>
            <person name="Fakankun I.U."/>
            <person name="Fristensky B."/>
            <person name="Levin D.B."/>
        </authorList>
    </citation>
    <scope>NUCLEOTIDE SEQUENCE [LARGE SCALE GENOMIC DNA]</scope>
    <source>
        <strain evidence="7 8">UCD-FST 08-225</strain>
    </source>
</reference>
<dbReference type="InterPro" id="IPR004838">
    <property type="entry name" value="NHTrfase_class1_PyrdxlP-BS"/>
</dbReference>